<feature type="transmembrane region" description="Helical" evidence="1">
    <location>
        <begin position="244"/>
        <end position="262"/>
    </location>
</feature>
<gene>
    <name evidence="3" type="primary">Aste57867_23309</name>
    <name evidence="2" type="ORF">As57867_023238</name>
    <name evidence="3" type="ORF">ASTE57867_23309</name>
</gene>
<keyword evidence="4" id="KW-1185">Reference proteome</keyword>
<sequence length="330" mass="37708">MLSFYFFDPMDPTFDFWSWLYVMEWAIGWREAMSFQGDEGTLNVISEWLDAELQDIDAGEFPTTFATYALGGILYVTGVSHAGNFCDHVYFNRIQSQACRKKGSNLFGLNRVAGIVWVGRGMLFLRGITALCLLCTATLQLEMHNYAVNFYTREVPWYKTILGAGETGWIVYIVNDIVMVWTREYTSWYCMGYGLLAWFVVAILALVYPVAHRATVDPQCQFDQVDFQVVCQSGVVYIGQSSRFFWVLGIIATCIAVSYGVVRMAKLAVHKEGNSLFLCSGAKYLFHRKQWIHHGVYYIDPASAILNGLLTLYWKQKIYYGHKNMAISFD</sequence>
<dbReference type="EMBL" id="CAADRA010007273">
    <property type="protein sequence ID" value="VFT99954.1"/>
    <property type="molecule type" value="Genomic_DNA"/>
</dbReference>
<dbReference type="Proteomes" id="UP000332933">
    <property type="component" value="Unassembled WGS sequence"/>
</dbReference>
<dbReference type="AlphaFoldDB" id="A0A485LS00"/>
<protein>
    <submittedName>
        <fullName evidence="3">Aste57867_23309 protein</fullName>
    </submittedName>
</protein>
<evidence type="ECO:0000313" key="2">
    <source>
        <dbReference type="EMBL" id="KAF0684732.1"/>
    </source>
</evidence>
<reference evidence="3 4" key="1">
    <citation type="submission" date="2019-03" db="EMBL/GenBank/DDBJ databases">
        <authorList>
            <person name="Gaulin E."/>
            <person name="Dumas B."/>
        </authorList>
    </citation>
    <scope>NUCLEOTIDE SEQUENCE [LARGE SCALE GENOMIC DNA]</scope>
    <source>
        <strain evidence="3">CBS 568.67</strain>
    </source>
</reference>
<organism evidence="3 4">
    <name type="scientific">Aphanomyces stellatus</name>
    <dbReference type="NCBI Taxonomy" id="120398"/>
    <lineage>
        <taxon>Eukaryota</taxon>
        <taxon>Sar</taxon>
        <taxon>Stramenopiles</taxon>
        <taxon>Oomycota</taxon>
        <taxon>Saprolegniomycetes</taxon>
        <taxon>Saprolegniales</taxon>
        <taxon>Verrucalvaceae</taxon>
        <taxon>Aphanomyces</taxon>
    </lineage>
</organism>
<keyword evidence="1" id="KW-0812">Transmembrane</keyword>
<accession>A0A485LS00</accession>
<proteinExistence type="predicted"/>
<name>A0A485LS00_9STRA</name>
<feature type="transmembrane region" description="Helical" evidence="1">
    <location>
        <begin position="161"/>
        <end position="181"/>
    </location>
</feature>
<keyword evidence="1" id="KW-1133">Transmembrane helix</keyword>
<evidence type="ECO:0000313" key="3">
    <source>
        <dbReference type="EMBL" id="VFT99954.1"/>
    </source>
</evidence>
<feature type="transmembrane region" description="Helical" evidence="1">
    <location>
        <begin position="188"/>
        <end position="208"/>
    </location>
</feature>
<evidence type="ECO:0000256" key="1">
    <source>
        <dbReference type="SAM" id="Phobius"/>
    </source>
</evidence>
<keyword evidence="1" id="KW-0472">Membrane</keyword>
<evidence type="ECO:0000313" key="4">
    <source>
        <dbReference type="Proteomes" id="UP000332933"/>
    </source>
</evidence>
<reference evidence="2" key="2">
    <citation type="submission" date="2019-06" db="EMBL/GenBank/DDBJ databases">
        <title>Genomics analysis of Aphanomyces spp. identifies a new class of oomycete effector associated with host adaptation.</title>
        <authorList>
            <person name="Gaulin E."/>
        </authorList>
    </citation>
    <scope>NUCLEOTIDE SEQUENCE</scope>
    <source>
        <strain evidence="2">CBS 578.67</strain>
    </source>
</reference>
<dbReference type="EMBL" id="VJMH01007247">
    <property type="protein sequence ID" value="KAF0684732.1"/>
    <property type="molecule type" value="Genomic_DNA"/>
</dbReference>